<dbReference type="PANTHER" id="PTHR43768:SF3">
    <property type="entry name" value="TREHALOSE 6-PHOSPHATE PHOSPHATASE"/>
    <property type="match status" value="1"/>
</dbReference>
<reference evidence="5 6" key="1">
    <citation type="submission" date="2013-01" db="EMBL/GenBank/DDBJ databases">
        <authorList>
            <person name="Fiebig A."/>
            <person name="Goeker M."/>
            <person name="Klenk H.-P.P."/>
        </authorList>
    </citation>
    <scope>NUCLEOTIDE SEQUENCE [LARGE SCALE GENOMIC DNA]</scope>
    <source>
        <strain evidence="5 6">DSM 24838</strain>
    </source>
</reference>
<dbReference type="GO" id="GO:0005992">
    <property type="term" value="P:trehalose biosynthetic process"/>
    <property type="evidence" value="ECO:0007669"/>
    <property type="project" value="UniProtKB-UniPathway"/>
</dbReference>
<dbReference type="GO" id="GO:0004805">
    <property type="term" value="F:trehalose-phosphatase activity"/>
    <property type="evidence" value="ECO:0007669"/>
    <property type="project" value="UniProtKB-EC"/>
</dbReference>
<dbReference type="InterPro" id="IPR044651">
    <property type="entry name" value="OTSB-like"/>
</dbReference>
<keyword evidence="3 4" id="KW-0378">Hydrolase</keyword>
<dbReference type="eggNOG" id="COG1877">
    <property type="taxonomic scope" value="Bacteria"/>
</dbReference>
<dbReference type="RefSeq" id="WP_018301470.1">
    <property type="nucleotide sequence ID" value="NZ_KB902277.1"/>
</dbReference>
<dbReference type="UniPathway" id="UPA00299"/>
<evidence type="ECO:0000256" key="3">
    <source>
        <dbReference type="ARBA" id="ARBA00022801"/>
    </source>
</evidence>
<dbReference type="SUPFAM" id="SSF56784">
    <property type="entry name" value="HAD-like"/>
    <property type="match status" value="1"/>
</dbReference>
<dbReference type="Proteomes" id="UP000035100">
    <property type="component" value="Unassembled WGS sequence"/>
</dbReference>
<gene>
    <name evidence="5" type="ORF">Wenmar_02565</name>
</gene>
<dbReference type="InterPro" id="IPR006379">
    <property type="entry name" value="HAD-SF_hydro_IIB"/>
</dbReference>
<name>A0A0D0Q8Y8_9RHOB</name>
<comment type="caution">
    <text evidence="5">The sequence shown here is derived from an EMBL/GenBank/DDBJ whole genome shotgun (WGS) entry which is preliminary data.</text>
</comment>
<dbReference type="Pfam" id="PF02358">
    <property type="entry name" value="Trehalose_PPase"/>
    <property type="match status" value="1"/>
</dbReference>
<dbReference type="Gene3D" id="3.30.70.1020">
    <property type="entry name" value="Trehalose-6-phosphate phosphatase related protein, domain 2"/>
    <property type="match status" value="1"/>
</dbReference>
<organism evidence="5 6">
    <name type="scientific">Wenxinia marina DSM 24838</name>
    <dbReference type="NCBI Taxonomy" id="1123501"/>
    <lineage>
        <taxon>Bacteria</taxon>
        <taxon>Pseudomonadati</taxon>
        <taxon>Pseudomonadota</taxon>
        <taxon>Alphaproteobacteria</taxon>
        <taxon>Rhodobacterales</taxon>
        <taxon>Roseobacteraceae</taxon>
        <taxon>Wenxinia</taxon>
    </lineage>
</organism>
<dbReference type="AlphaFoldDB" id="A0A0D0Q8Y8"/>
<dbReference type="PANTHER" id="PTHR43768">
    <property type="entry name" value="TREHALOSE 6-PHOSPHATE PHOSPHATASE"/>
    <property type="match status" value="1"/>
</dbReference>
<sequence>MPDVDLGASTLLLDFDGTLVDIAETPDGVLVDAGLPDLLARLSDATGGRIALVSGRAVADVGGFLPDFDGLIIGGHGAERREDGHVRRHPAADSPALPEIVEAAEGFAAGRDGLIVERKPTGIVVHYRRRPDAAEGVLAFVAGLAELHDGFELHEAKMAAELRPEGIGKDAAIADLMSEPRFAGTIPIFFGDDATDEPALVWVAEAGGVAVKVGEGESAAPLRLADPAAVRALLDHWTGGNREWPAG</sequence>
<dbReference type="EMBL" id="AONG01000012">
    <property type="protein sequence ID" value="KIQ68837.1"/>
    <property type="molecule type" value="Genomic_DNA"/>
</dbReference>
<dbReference type="InterPro" id="IPR003337">
    <property type="entry name" value="Trehalose_PPase"/>
</dbReference>
<dbReference type="STRING" id="1123501.Wenmar_02565"/>
<dbReference type="EC" id="3.1.3.12" evidence="4"/>
<evidence type="ECO:0000256" key="4">
    <source>
        <dbReference type="RuleBase" id="RU361117"/>
    </source>
</evidence>
<dbReference type="NCBIfam" id="TIGR01484">
    <property type="entry name" value="HAD-SF-IIB"/>
    <property type="match status" value="1"/>
</dbReference>
<protein>
    <recommendedName>
        <fullName evidence="4">Trehalose 6-phosphate phosphatase</fullName>
        <ecNumber evidence="4">3.1.3.12</ecNumber>
    </recommendedName>
</protein>
<comment type="function">
    <text evidence="4">Removes the phosphate from trehalose 6-phosphate to produce free trehalose.</text>
</comment>
<comment type="similarity">
    <text evidence="2 4">Belongs to the trehalose phosphatase family.</text>
</comment>
<evidence type="ECO:0000313" key="6">
    <source>
        <dbReference type="Proteomes" id="UP000035100"/>
    </source>
</evidence>
<accession>A0A0D0Q8Y8</accession>
<comment type="catalytic activity">
    <reaction evidence="4">
        <text>alpha,alpha-trehalose 6-phosphate + H2O = alpha,alpha-trehalose + phosphate</text>
        <dbReference type="Rhea" id="RHEA:23420"/>
        <dbReference type="ChEBI" id="CHEBI:15377"/>
        <dbReference type="ChEBI" id="CHEBI:16551"/>
        <dbReference type="ChEBI" id="CHEBI:43474"/>
        <dbReference type="ChEBI" id="CHEBI:58429"/>
        <dbReference type="EC" id="3.1.3.12"/>
    </reaction>
</comment>
<dbReference type="InterPro" id="IPR023214">
    <property type="entry name" value="HAD_sf"/>
</dbReference>
<dbReference type="InterPro" id="IPR036412">
    <property type="entry name" value="HAD-like_sf"/>
</dbReference>
<evidence type="ECO:0000256" key="2">
    <source>
        <dbReference type="ARBA" id="ARBA00008770"/>
    </source>
</evidence>
<keyword evidence="6" id="KW-1185">Reference proteome</keyword>
<keyword evidence="4" id="KW-0460">Magnesium</keyword>
<comment type="pathway">
    <text evidence="1 4">Glycan biosynthesis; trehalose biosynthesis.</text>
</comment>
<keyword evidence="4" id="KW-0479">Metal-binding</keyword>
<comment type="cofactor">
    <cofactor evidence="4">
        <name>Mg(2+)</name>
        <dbReference type="ChEBI" id="CHEBI:18420"/>
    </cofactor>
</comment>
<dbReference type="NCBIfam" id="TIGR00685">
    <property type="entry name" value="T6PP"/>
    <property type="match status" value="1"/>
</dbReference>
<dbReference type="Gene3D" id="3.40.50.1000">
    <property type="entry name" value="HAD superfamily/HAD-like"/>
    <property type="match status" value="1"/>
</dbReference>
<proteinExistence type="inferred from homology"/>
<evidence type="ECO:0000256" key="1">
    <source>
        <dbReference type="ARBA" id="ARBA00005199"/>
    </source>
</evidence>
<dbReference type="GO" id="GO:0046872">
    <property type="term" value="F:metal ion binding"/>
    <property type="evidence" value="ECO:0007669"/>
    <property type="project" value="UniProtKB-KW"/>
</dbReference>
<evidence type="ECO:0000313" key="5">
    <source>
        <dbReference type="EMBL" id="KIQ68837.1"/>
    </source>
</evidence>